<keyword evidence="1" id="KW-0479">Metal-binding</keyword>
<feature type="domain" description="C2H2-type" evidence="6">
    <location>
        <begin position="32"/>
        <end position="57"/>
    </location>
</feature>
<evidence type="ECO:0000256" key="4">
    <source>
        <dbReference type="PROSITE-ProRule" id="PRU00042"/>
    </source>
</evidence>
<evidence type="ECO:0000313" key="7">
    <source>
        <dbReference type="EMBL" id="PSN59273.1"/>
    </source>
</evidence>
<reference evidence="7 8" key="1">
    <citation type="journal article" date="2018" name="Front. Microbiol.">
        <title>Genome-Wide Analysis of Corynespora cassiicola Leaf Fall Disease Putative Effectors.</title>
        <authorList>
            <person name="Lopez D."/>
            <person name="Ribeiro S."/>
            <person name="Label P."/>
            <person name="Fumanal B."/>
            <person name="Venisse J.S."/>
            <person name="Kohler A."/>
            <person name="de Oliveira R.R."/>
            <person name="Labutti K."/>
            <person name="Lipzen A."/>
            <person name="Lail K."/>
            <person name="Bauer D."/>
            <person name="Ohm R.A."/>
            <person name="Barry K.W."/>
            <person name="Spatafora J."/>
            <person name="Grigoriev I.V."/>
            <person name="Martin F.M."/>
            <person name="Pujade-Renaud V."/>
        </authorList>
    </citation>
    <scope>NUCLEOTIDE SEQUENCE [LARGE SCALE GENOMIC DNA]</scope>
    <source>
        <strain evidence="7 8">Philippines</strain>
    </source>
</reference>
<dbReference type="OrthoDB" id="8121437at2759"/>
<evidence type="ECO:0000313" key="8">
    <source>
        <dbReference type="Proteomes" id="UP000240883"/>
    </source>
</evidence>
<evidence type="ECO:0000256" key="3">
    <source>
        <dbReference type="ARBA" id="ARBA00022833"/>
    </source>
</evidence>
<dbReference type="STRING" id="1448308.A0A2T2N1F9"/>
<evidence type="ECO:0000256" key="1">
    <source>
        <dbReference type="ARBA" id="ARBA00022723"/>
    </source>
</evidence>
<proteinExistence type="predicted"/>
<feature type="domain" description="C2H2-type" evidence="6">
    <location>
        <begin position="3"/>
        <end position="33"/>
    </location>
</feature>
<dbReference type="SMART" id="SM00355">
    <property type="entry name" value="ZnF_C2H2"/>
    <property type="match status" value="2"/>
</dbReference>
<evidence type="ECO:0000259" key="6">
    <source>
        <dbReference type="PROSITE" id="PS50157"/>
    </source>
</evidence>
<feature type="compositionally biased region" description="Polar residues" evidence="5">
    <location>
        <begin position="95"/>
        <end position="111"/>
    </location>
</feature>
<protein>
    <recommendedName>
        <fullName evidence="6">C2H2-type domain-containing protein</fullName>
    </recommendedName>
</protein>
<dbReference type="InterPro" id="IPR027377">
    <property type="entry name" value="ZAR1/RTP1-5-like_Znf-3CxxC"/>
</dbReference>
<dbReference type="InterPro" id="IPR013087">
    <property type="entry name" value="Znf_C2H2_type"/>
</dbReference>
<gene>
    <name evidence="7" type="ORF">BS50DRAFT_682369</name>
</gene>
<dbReference type="Gene3D" id="3.30.160.60">
    <property type="entry name" value="Classic Zinc Finger"/>
    <property type="match status" value="1"/>
</dbReference>
<evidence type="ECO:0000256" key="5">
    <source>
        <dbReference type="SAM" id="MobiDB-lite"/>
    </source>
</evidence>
<keyword evidence="8" id="KW-1185">Reference proteome</keyword>
<keyword evidence="2 4" id="KW-0863">Zinc-finger</keyword>
<dbReference type="SUPFAM" id="SSF57667">
    <property type="entry name" value="beta-beta-alpha zinc fingers"/>
    <property type="match status" value="1"/>
</dbReference>
<dbReference type="SMART" id="SM01328">
    <property type="entry name" value="zf-3CxxC"/>
    <property type="match status" value="1"/>
</dbReference>
<dbReference type="GO" id="GO:0008270">
    <property type="term" value="F:zinc ion binding"/>
    <property type="evidence" value="ECO:0007669"/>
    <property type="project" value="UniProtKB-KW"/>
</dbReference>
<dbReference type="PROSITE" id="PS50157">
    <property type="entry name" value="ZINC_FINGER_C2H2_2"/>
    <property type="match status" value="2"/>
</dbReference>
<dbReference type="Pfam" id="PF13695">
    <property type="entry name" value="Zn_ribbon_3CxxC"/>
    <property type="match status" value="1"/>
</dbReference>
<feature type="region of interest" description="Disordered" evidence="5">
    <location>
        <begin position="81"/>
        <end position="111"/>
    </location>
</feature>
<dbReference type="Pfam" id="PF12874">
    <property type="entry name" value="zf-met"/>
    <property type="match status" value="1"/>
</dbReference>
<accession>A0A2T2N1F9</accession>
<sequence>MDYPCVLCNRHFGSKGALKQHQSNSPAHKKTTHCKTCDRFFGTKEALKQHEQTSPVHKKTLHCETFNPNPASKKTLNNTREDCHALQKSSKHSPGASSGPQRDKTVLTNTCATYPNPDMPSLIIKRYTRILASVNSATVASLRELLGESIAKPTQETREFFTYPAFHQNIAEAVLPEISSTWFQEDESDENFDNEWFTHVLGIFICNNGACKSQLWVSRKVPIEIRGYDENGYSAFVYNQRCKSCDGLGSFVLDKESYVERVAYRLKKWAGVTMPLPYYRPKEGLPHETDFCEGCKRGMSMASNSSPDYEHDPAAAEEPTLEEVFSIESLIYRVEEMQRRDQLDTLHKLTPENSLLHQLILDYQQHWCWTIYLLETAHEAARSLQKALGHCFK</sequence>
<name>A0A2T2N1F9_CORCC</name>
<organism evidence="7 8">
    <name type="scientific">Corynespora cassiicola Philippines</name>
    <dbReference type="NCBI Taxonomy" id="1448308"/>
    <lineage>
        <taxon>Eukaryota</taxon>
        <taxon>Fungi</taxon>
        <taxon>Dikarya</taxon>
        <taxon>Ascomycota</taxon>
        <taxon>Pezizomycotina</taxon>
        <taxon>Dothideomycetes</taxon>
        <taxon>Pleosporomycetidae</taxon>
        <taxon>Pleosporales</taxon>
        <taxon>Corynesporascaceae</taxon>
        <taxon>Corynespora</taxon>
    </lineage>
</organism>
<dbReference type="EMBL" id="KZ678159">
    <property type="protein sequence ID" value="PSN59273.1"/>
    <property type="molecule type" value="Genomic_DNA"/>
</dbReference>
<evidence type="ECO:0000256" key="2">
    <source>
        <dbReference type="ARBA" id="ARBA00022771"/>
    </source>
</evidence>
<dbReference type="InterPro" id="IPR036236">
    <property type="entry name" value="Znf_C2H2_sf"/>
</dbReference>
<dbReference type="AlphaFoldDB" id="A0A2T2N1F9"/>
<keyword evidence="3" id="KW-0862">Zinc</keyword>
<dbReference type="Proteomes" id="UP000240883">
    <property type="component" value="Unassembled WGS sequence"/>
</dbReference>